<evidence type="ECO:0000313" key="3">
    <source>
        <dbReference type="Proteomes" id="UP000321583"/>
    </source>
</evidence>
<evidence type="ECO:0000256" key="1">
    <source>
        <dbReference type="HAMAP-Rule" id="MF_00386"/>
    </source>
</evidence>
<keyword evidence="3" id="KW-1185">Reference proteome</keyword>
<dbReference type="InterPro" id="IPR002696">
    <property type="entry name" value="Membr_insert_effic_factor_YidD"/>
</dbReference>
<keyword evidence="1" id="KW-0472">Membrane</keyword>
<dbReference type="Pfam" id="PF01809">
    <property type="entry name" value="YidD"/>
    <property type="match status" value="1"/>
</dbReference>
<comment type="function">
    <text evidence="1">Could be involved in insertion of integral membrane proteins into the membrane.</text>
</comment>
<dbReference type="Proteomes" id="UP000321583">
    <property type="component" value="Unassembled WGS sequence"/>
</dbReference>
<reference evidence="2 3" key="1">
    <citation type="submission" date="2019-07" db="EMBL/GenBank/DDBJ databases">
        <title>Genome sequencing of lignin-degrading bacterial isolates.</title>
        <authorList>
            <person name="Gladden J."/>
        </authorList>
    </citation>
    <scope>NUCLEOTIDE SEQUENCE [LARGE SCALE GENOMIC DNA]</scope>
    <source>
        <strain evidence="2 3">J19</strain>
    </source>
</reference>
<evidence type="ECO:0000313" key="2">
    <source>
        <dbReference type="EMBL" id="TWH06074.1"/>
    </source>
</evidence>
<dbReference type="PANTHER" id="PTHR33383:SF1">
    <property type="entry name" value="MEMBRANE PROTEIN INSERTION EFFICIENCY FACTOR-RELATED"/>
    <property type="match status" value="1"/>
</dbReference>
<proteinExistence type="inferred from homology"/>
<dbReference type="EMBL" id="VLJS01000078">
    <property type="protein sequence ID" value="TWH06074.1"/>
    <property type="molecule type" value="Genomic_DNA"/>
</dbReference>
<accession>A0A562D8Z1</accession>
<keyword evidence="1" id="KW-1003">Cell membrane</keyword>
<comment type="similarity">
    <text evidence="1">Belongs to the UPF0161 family.</text>
</comment>
<organism evidence="2 3">
    <name type="scientific">Pseudoxanthomonas taiwanensis J19</name>
    <dbReference type="NCBI Taxonomy" id="935569"/>
    <lineage>
        <taxon>Bacteria</taxon>
        <taxon>Pseudomonadati</taxon>
        <taxon>Pseudomonadota</taxon>
        <taxon>Gammaproteobacteria</taxon>
        <taxon>Lysobacterales</taxon>
        <taxon>Lysobacteraceae</taxon>
        <taxon>Pseudoxanthomonas</taxon>
    </lineage>
</organism>
<comment type="caution">
    <text evidence="2">The sequence shown here is derived from an EMBL/GenBank/DDBJ whole genome shotgun (WGS) entry which is preliminary data.</text>
</comment>
<name>A0A562D8Z1_9GAMM</name>
<dbReference type="GO" id="GO:0005886">
    <property type="term" value="C:plasma membrane"/>
    <property type="evidence" value="ECO:0007669"/>
    <property type="project" value="UniProtKB-SubCell"/>
</dbReference>
<dbReference type="SMART" id="SM01234">
    <property type="entry name" value="Haemolytic"/>
    <property type="match status" value="1"/>
</dbReference>
<dbReference type="PANTHER" id="PTHR33383">
    <property type="entry name" value="MEMBRANE PROTEIN INSERTION EFFICIENCY FACTOR-RELATED"/>
    <property type="match status" value="1"/>
</dbReference>
<dbReference type="HAMAP" id="MF_00386">
    <property type="entry name" value="UPF0161_YidD"/>
    <property type="match status" value="1"/>
</dbReference>
<protein>
    <recommendedName>
        <fullName evidence="1">Putative membrane protein insertion efficiency factor</fullName>
    </recommendedName>
</protein>
<sequence>MMLRFYKRFISPMLGPRCRFVPSCSEYAMQAIERHGPLRGSWLAARRIGRCHPLHPGGYDPVPDRPHDSCQGHH</sequence>
<dbReference type="NCBIfam" id="TIGR00278">
    <property type="entry name" value="membrane protein insertion efficiency factor YidD"/>
    <property type="match status" value="1"/>
</dbReference>
<comment type="subcellular location">
    <subcellularLocation>
        <location evidence="1">Cell membrane</location>
        <topology evidence="1">Peripheral membrane protein</topology>
        <orientation evidence="1">Cytoplasmic side</orientation>
    </subcellularLocation>
</comment>
<dbReference type="AlphaFoldDB" id="A0A562D8Z1"/>
<gene>
    <name evidence="2" type="ORF">L613_004800000200</name>
</gene>
<dbReference type="RefSeq" id="WP_050992166.1">
    <property type="nucleotide sequence ID" value="NZ_VLJS01000078.1"/>
</dbReference>